<organism evidence="3">
    <name type="scientific">Erysipelothrix tonsillarum</name>
    <dbReference type="NCBI Taxonomy" id="38402"/>
    <lineage>
        <taxon>Bacteria</taxon>
        <taxon>Bacillati</taxon>
        <taxon>Bacillota</taxon>
        <taxon>Erysipelotrichia</taxon>
        <taxon>Erysipelotrichales</taxon>
        <taxon>Erysipelotrichaceae</taxon>
        <taxon>Erysipelothrix</taxon>
    </lineage>
</organism>
<feature type="region of interest" description="Disordered" evidence="1">
    <location>
        <begin position="952"/>
        <end position="982"/>
    </location>
</feature>
<reference evidence="3" key="1">
    <citation type="submission" date="2020-02" db="EMBL/GenBank/DDBJ databases">
        <title>Development of a multiplex PCR-based assay for rapid serotyping of Erysipelothrix species.</title>
        <authorList>
            <person name="Shimoji Y."/>
            <person name="Shiraiwa K."/>
            <person name="Tominaga H."/>
            <person name="Nishikawa S."/>
            <person name="Eguchi M."/>
            <person name="Hikono H."/>
            <person name="Ogawa Y."/>
        </authorList>
    </citation>
    <scope>NUCLEOTIDE SEQUENCE</scope>
    <source>
        <strain evidence="3">P-43</strain>
    </source>
</reference>
<keyword evidence="2" id="KW-0732">Signal</keyword>
<proteinExistence type="predicted"/>
<name>A0A6S6I177_9FIRM</name>
<feature type="signal peptide" evidence="2">
    <location>
        <begin position="1"/>
        <end position="23"/>
    </location>
</feature>
<protein>
    <submittedName>
        <fullName evidence="3">LPXTG-motif cell wall anchor domain protein</fullName>
    </submittedName>
</protein>
<evidence type="ECO:0000313" key="3">
    <source>
        <dbReference type="EMBL" id="BCB22768.1"/>
    </source>
</evidence>
<evidence type="ECO:0000256" key="1">
    <source>
        <dbReference type="SAM" id="MobiDB-lite"/>
    </source>
</evidence>
<dbReference type="EMBL" id="LC528611">
    <property type="protein sequence ID" value="BCB22768.1"/>
    <property type="molecule type" value="Genomic_DNA"/>
</dbReference>
<feature type="compositionally biased region" description="Basic and acidic residues" evidence="1">
    <location>
        <begin position="955"/>
        <end position="975"/>
    </location>
</feature>
<evidence type="ECO:0000256" key="2">
    <source>
        <dbReference type="SAM" id="SignalP"/>
    </source>
</evidence>
<sequence>MKKKLMIVLSSFLLILSIIPLSANFEAFNLESHAHMTYDSFNSGEKNSIEFKLKATGAHTTFTNLKVEVLMPEFVQMDITSIKNALGPDYTVVRNNQGVSITKAVFESGTYLELPLIFTVPNGVTPTKAALLFQLSVTTDQLTKPVQVLDTIISASSPLKVSKAYDGLKDPKYNGSLGLSPGMDSVWITKAQIDRQDQGQLYIKEASKIMITETYNELLVYQGMLEGPEPDVVDPSQRKLIWYFEAPSYAVQDQSEQALFKKHLKVNYQAKPGSLDAVIPGVGVETSMSFTNVDDVTITDSDYAETSLYPSETETPEVYGSWYVPGHFSPIDAFGNHSTDFDALNKRPTVYPWATLTYAHQMTALEHGENDRYVEYKWNYYINQHLKLESFKAPGRFDYRPNREHGDATPLYEQPILNAHVYDDQQNLIAVFKHVEHDQIITRSEILAQQQLPDSTQIHQIQYDFEKTVPGMMIDDPLPQKHNGLSRMATYTFSIHDTWREDAHDGVTALKNEMDIETAYAYGSSTSLVRELYDFKEDTENDYHISFPDGRKEAWYEGFYVLSAPRWANVVETEAAYHPTVTNTIALMDQYKGQVYQGPNKLNVEIVNEPSSVGAIRDNVHSIIYLPKSIQFTDLSVHGSLKSIQKIEADQANYDIYHLVWNLTQLAPYESISHQFDVDVAGTLQDLNLKLYTILENNETYETLQVDNPTIQDTLIIKHDIDTTRTPFSSTQMLQSLNHYQMISDYQLKIKKWVKGAKDPVYHSEARIDVEDTIDYKLSLSNQTGRAIDSFVLMDLLPSVDDRGITDFTPRNTEFNVTLSGPIQVDTEMFDVYYSTSKKPSREDLNHNLTTEGFGPIVDHDVEAPNWVNGDDVKDWSSISSFKITLKAGKQIAILKDFEFIFHAQITEPEQVKEQLKTIPQMTAWNSFAVAINGNPTIEPLKVAVHTGIITPDDIPEKPIENEPNEKPSEGDKTISNKPETLPQTGVSPLKYPYVLVMIGIVFTWDSWKKRKN</sequence>
<feature type="chain" id="PRO_5027731578" evidence="2">
    <location>
        <begin position="24"/>
        <end position="1013"/>
    </location>
</feature>
<accession>A0A6S6I177</accession>
<dbReference type="AlphaFoldDB" id="A0A6S6I177"/>